<protein>
    <submittedName>
        <fullName evidence="3">Uncharacterized protein</fullName>
    </submittedName>
</protein>
<dbReference type="EMBL" id="JAPDDS010000004">
    <property type="protein sequence ID" value="MCW1884958.1"/>
    <property type="molecule type" value="Genomic_DNA"/>
</dbReference>
<feature type="region of interest" description="Disordered" evidence="1">
    <location>
        <begin position="33"/>
        <end position="60"/>
    </location>
</feature>
<dbReference type="Proteomes" id="UP001207930">
    <property type="component" value="Unassembled WGS sequence"/>
</dbReference>
<feature type="compositionally biased region" description="Low complexity" evidence="1">
    <location>
        <begin position="139"/>
        <end position="155"/>
    </location>
</feature>
<feature type="compositionally biased region" description="Basic and acidic residues" evidence="1">
    <location>
        <begin position="104"/>
        <end position="120"/>
    </location>
</feature>
<comment type="caution">
    <text evidence="3">The sequence shown here is derived from an EMBL/GenBank/DDBJ whole genome shotgun (WGS) entry which is preliminary data.</text>
</comment>
<evidence type="ECO:0000313" key="3">
    <source>
        <dbReference type="EMBL" id="MCW1884958.1"/>
    </source>
</evidence>
<feature type="region of interest" description="Disordered" evidence="1">
    <location>
        <begin position="89"/>
        <end position="179"/>
    </location>
</feature>
<proteinExistence type="predicted"/>
<evidence type="ECO:0000256" key="1">
    <source>
        <dbReference type="SAM" id="MobiDB-lite"/>
    </source>
</evidence>
<feature type="chain" id="PRO_5045564049" evidence="2">
    <location>
        <begin position="21"/>
        <end position="251"/>
    </location>
</feature>
<name>A0ABT3FN24_9BACT</name>
<keyword evidence="2" id="KW-0732">Signal</keyword>
<evidence type="ECO:0000313" key="4">
    <source>
        <dbReference type="Proteomes" id="UP001207930"/>
    </source>
</evidence>
<feature type="signal peptide" evidence="2">
    <location>
        <begin position="1"/>
        <end position="20"/>
    </location>
</feature>
<accession>A0ABT3FN24</accession>
<evidence type="ECO:0000256" key="2">
    <source>
        <dbReference type="SAM" id="SignalP"/>
    </source>
</evidence>
<organism evidence="3 4">
    <name type="scientific">Luteolibacter flavescens</name>
    <dbReference type="NCBI Taxonomy" id="1859460"/>
    <lineage>
        <taxon>Bacteria</taxon>
        <taxon>Pseudomonadati</taxon>
        <taxon>Verrucomicrobiota</taxon>
        <taxon>Verrucomicrobiia</taxon>
        <taxon>Verrucomicrobiales</taxon>
        <taxon>Verrucomicrobiaceae</taxon>
        <taxon>Luteolibacter</taxon>
    </lineage>
</organism>
<sequence length="251" mass="26003">MNVRAILILTGAAGLLAAVAASLAPKRDAEAAATRGSAPSVSVGKEHSPGHGAGEAPVRSNRGHVYATAAPKDSSHAGHPSATGLALAMESGEGSCPPSLPTKTSDRGIVHERRGSDGRRNAPVTSQKEVNPSSAPAVRRSLGTGGTLSSRGSLGQAAATPDDSRIPMPAALATSDPDQPLAPEIEEALDKMAGEFADKMEASGLKPEDPGYASLWEETVKASDQEFRAKYGKHAWLRQHLEAHRMEMHGD</sequence>
<gene>
    <name evidence="3" type="ORF">OKA04_09480</name>
</gene>
<keyword evidence="4" id="KW-1185">Reference proteome</keyword>
<feature type="compositionally biased region" description="Polar residues" evidence="1">
    <location>
        <begin position="123"/>
        <end position="134"/>
    </location>
</feature>
<dbReference type="RefSeq" id="WP_264500915.1">
    <property type="nucleotide sequence ID" value="NZ_JAPDDS010000004.1"/>
</dbReference>
<reference evidence="3 4" key="1">
    <citation type="submission" date="2022-10" db="EMBL/GenBank/DDBJ databases">
        <title>Luteolibacter flavescens strain MCCC 1K03193, whole genome shotgun sequencing project.</title>
        <authorList>
            <person name="Zhao G."/>
            <person name="Shen L."/>
        </authorList>
    </citation>
    <scope>NUCLEOTIDE SEQUENCE [LARGE SCALE GENOMIC DNA]</scope>
    <source>
        <strain evidence="3 4">MCCC 1K03193</strain>
    </source>
</reference>